<dbReference type="SUPFAM" id="SSF51445">
    <property type="entry name" value="(Trans)glycosidases"/>
    <property type="match status" value="1"/>
</dbReference>
<accession>A0A0C2GYS4</accession>
<dbReference type="PROSITE" id="PS01186">
    <property type="entry name" value="EGF_2"/>
    <property type="match status" value="1"/>
</dbReference>
<evidence type="ECO:0000256" key="3">
    <source>
        <dbReference type="RuleBase" id="RU610713"/>
    </source>
</evidence>
<dbReference type="EC" id="3.2.1.35" evidence="3"/>
<dbReference type="InterPro" id="IPR017853">
    <property type="entry name" value="GH"/>
</dbReference>
<dbReference type="PROSITE" id="PS00022">
    <property type="entry name" value="EGF_1"/>
    <property type="match status" value="1"/>
</dbReference>
<keyword evidence="3" id="KW-0326">Glycosidase</keyword>
<keyword evidence="2" id="KW-1015">Disulfide bond</keyword>
<evidence type="ECO:0000313" key="7">
    <source>
        <dbReference type="Proteomes" id="UP000054047"/>
    </source>
</evidence>
<comment type="similarity">
    <text evidence="1 3">Belongs to the glycosyl hydrolase 56 family.</text>
</comment>
<dbReference type="InterPro" id="IPR018155">
    <property type="entry name" value="Hyaluronidase"/>
</dbReference>
<dbReference type="InterPro" id="IPR000742">
    <property type="entry name" value="EGF"/>
</dbReference>
<dbReference type="EMBL" id="KN728143">
    <property type="protein sequence ID" value="KIH64304.1"/>
    <property type="molecule type" value="Genomic_DNA"/>
</dbReference>
<feature type="domain" description="EGF-like" evidence="4 5">
    <location>
        <begin position="382"/>
        <end position="393"/>
    </location>
</feature>
<dbReference type="Pfam" id="PF01630">
    <property type="entry name" value="Glyco_hydro_56"/>
    <property type="match status" value="2"/>
</dbReference>
<evidence type="ECO:0000259" key="5">
    <source>
        <dbReference type="PROSITE" id="PS01186"/>
    </source>
</evidence>
<protein>
    <recommendedName>
        <fullName evidence="3">Hyaluronidase</fullName>
        <ecNumber evidence="3">3.2.1.35</ecNumber>
    </recommendedName>
</protein>
<reference evidence="6 7" key="1">
    <citation type="submission" date="2013-12" db="EMBL/GenBank/DDBJ databases">
        <title>Draft genome of the parsitic nematode Ancylostoma duodenale.</title>
        <authorList>
            <person name="Mitreva M."/>
        </authorList>
    </citation>
    <scope>NUCLEOTIDE SEQUENCE [LARGE SCALE GENOMIC DNA]</scope>
    <source>
        <strain evidence="6 7">Zhejiang</strain>
    </source>
</reference>
<dbReference type="GO" id="GO:0004415">
    <property type="term" value="F:hyalurononglucosaminidase activity"/>
    <property type="evidence" value="ECO:0007669"/>
    <property type="project" value="UniProtKB-UniRule"/>
</dbReference>
<dbReference type="InterPro" id="IPR013785">
    <property type="entry name" value="Aldolase_TIM"/>
</dbReference>
<evidence type="ECO:0000259" key="4">
    <source>
        <dbReference type="PROSITE" id="PS00022"/>
    </source>
</evidence>
<dbReference type="PANTHER" id="PTHR11769:SF35">
    <property type="entry name" value="HYALURONIDASE"/>
    <property type="match status" value="1"/>
</dbReference>
<name>A0A0C2GYS4_9BILA</name>
<dbReference type="PANTHER" id="PTHR11769">
    <property type="entry name" value="HYALURONIDASE"/>
    <property type="match status" value="1"/>
</dbReference>
<evidence type="ECO:0000313" key="6">
    <source>
        <dbReference type="EMBL" id="KIH64304.1"/>
    </source>
</evidence>
<dbReference type="Gene3D" id="3.20.20.70">
    <property type="entry name" value="Aldolase class I"/>
    <property type="match status" value="1"/>
</dbReference>
<dbReference type="OrthoDB" id="5796153at2759"/>
<dbReference type="Proteomes" id="UP000054047">
    <property type="component" value="Unassembled WGS sequence"/>
</dbReference>
<keyword evidence="7" id="KW-1185">Reference proteome</keyword>
<gene>
    <name evidence="6" type="ORF">ANCDUO_05389</name>
</gene>
<proteinExistence type="inferred from homology"/>
<dbReference type="GO" id="GO:0030214">
    <property type="term" value="P:hyaluronan catabolic process"/>
    <property type="evidence" value="ECO:0007669"/>
    <property type="project" value="TreeGrafter"/>
</dbReference>
<dbReference type="GO" id="GO:0005975">
    <property type="term" value="P:carbohydrate metabolic process"/>
    <property type="evidence" value="ECO:0007669"/>
    <property type="project" value="InterPro"/>
</dbReference>
<evidence type="ECO:0000256" key="1">
    <source>
        <dbReference type="ARBA" id="ARBA00008871"/>
    </source>
</evidence>
<dbReference type="PRINTS" id="PR00846">
    <property type="entry name" value="GLHYDRLASE56"/>
</dbReference>
<comment type="catalytic activity">
    <reaction evidence="3">
        <text>Random hydrolysis of (1-&gt;4)-linkages between N-acetyl-beta-D-glucosamine and D-glucuronate residues in hyaluronate.</text>
        <dbReference type="EC" id="3.2.1.35"/>
    </reaction>
</comment>
<organism evidence="6 7">
    <name type="scientific">Ancylostoma duodenale</name>
    <dbReference type="NCBI Taxonomy" id="51022"/>
    <lineage>
        <taxon>Eukaryota</taxon>
        <taxon>Metazoa</taxon>
        <taxon>Ecdysozoa</taxon>
        <taxon>Nematoda</taxon>
        <taxon>Chromadorea</taxon>
        <taxon>Rhabditida</taxon>
        <taxon>Rhabditina</taxon>
        <taxon>Rhabditomorpha</taxon>
        <taxon>Strongyloidea</taxon>
        <taxon>Ancylostomatidae</taxon>
        <taxon>Ancylostomatinae</taxon>
        <taxon>Ancylostoma</taxon>
    </lineage>
</organism>
<evidence type="ECO:0000256" key="2">
    <source>
        <dbReference type="ARBA" id="ARBA00023157"/>
    </source>
</evidence>
<keyword evidence="3" id="KW-0378">Hydrolase</keyword>
<dbReference type="AlphaFoldDB" id="A0A0C2GYS4"/>
<sequence>MTDEERKTAHRELDSPDEANSCIVNRSEEIKWSYSTSGNLDCALTTTAPILINLSMEDYHKNMACYKQLEAQEEHDRNHNLEQHLAVVEKQIKREIPDENFDGIAVIDVEEFRPLYSMNWGEKEVYKKQSKLLIESQYPHFTPKDVEYWAEIHHNKAAKRFFVETIKLARRLRPKAKWGYYDYPFCNYKLQNPEGDYECSTKARSFNDQMFFIWNVTGALFPSIYLNGERSPTQNFRFIQALLQETKRVASCVAGEQNRRVNIYAYSKFEYDPYKNFTSFYGKSSYFILRTLQSQHYGQFYLTDSYKVICDGEQHHHGSLCMSEDLCNTIKQAADLGTDGVVLWSTSKQLRDRCSLIADFMTKDFGQCLPTMKPDLYALYGCHCDEGFKGKDCTGGSKAVSVETIRAS</sequence>